<dbReference type="Pfam" id="PF00933">
    <property type="entry name" value="Glyco_hydro_3"/>
    <property type="match status" value="1"/>
</dbReference>
<dbReference type="PRINTS" id="PR00133">
    <property type="entry name" value="GLHYDRLASE3"/>
</dbReference>
<dbReference type="SUPFAM" id="SSF51445">
    <property type="entry name" value="(Trans)glycosidases"/>
    <property type="match status" value="1"/>
</dbReference>
<dbReference type="InParanoid" id="A0A420XTC1"/>
<dbReference type="SMART" id="SM01217">
    <property type="entry name" value="Fn3_like"/>
    <property type="match status" value="1"/>
</dbReference>
<dbReference type="AlphaFoldDB" id="A0A420XTC1"/>
<dbReference type="Gene3D" id="2.60.40.10">
    <property type="entry name" value="Immunoglobulins"/>
    <property type="match status" value="1"/>
</dbReference>
<comment type="similarity">
    <text evidence="1">Belongs to the glycosyl hydrolase 3 family.</text>
</comment>
<sequence>MTTSQAAPASVWQDPSAAPASRAADLLEQMTLEEKVAQLYGVWVGLDDTGDGVAPHQHDFAGPELDWTSLIARGLGQLTRPFGTRPVEPRTGAQGLARSQEEITGANRFGIPALVHEECLTGLTAWQATIYPNPLCWGATFDPSLVEEMAARIGRSMQLLGVHQGLAPVLDVVRDLRWGRVEETIGEDPYLVGEIATAYVRGLQSAGVVATLKHFAGYSASRAARNLAPVSIGPRELADVILPPFEMALAAGARSVMNAYTDMDGVPAAADERLLTDLLRGTFGFEGTVVADYFAVAFLHTLHNVAGTPAEAAHLALLAGIDVELPTVNCFGDTLVEAVRSGAVPETLVDRACARVLTQKAELGLLDPDWSPEPEALALAGVDLDDAESRALARTIAESSVVLLANDGTLPLAPGRRIAVVGPRADDSSAMLGCYSFPMHVGAQHPDVAMGVDVPTVLESLRAVVEGQVTHARGCGVVDGTDEEIAEAVAAARGADVCVAVLGDRAGLFGRGTSGEGCDASDLRLPGRQEELLEALLATGTPVVLVLLVGRPYEIGRQVERLAASVVGFFPGEEGGPALAGVLTGAVNPSGKLPVHFPREGATQPSTYLAPPLGRKSEVSNIDPGALFAFGHGTSYASLDWGRVSVDTEVWATDGTVTVSVELSNASDREASEVVQVYLNDPAAEVVRPVQQLVGALRVRLAPGESTVAHLQVHADQTSYTGRAGRRIVDTGHVELQVGASSVDVRAALPLEMTGERREVGHGRVLAATSWVD</sequence>
<dbReference type="InterPro" id="IPR017853">
    <property type="entry name" value="GH"/>
</dbReference>
<dbReference type="GO" id="GO:0005975">
    <property type="term" value="P:carbohydrate metabolic process"/>
    <property type="evidence" value="ECO:0007669"/>
    <property type="project" value="InterPro"/>
</dbReference>
<dbReference type="InterPro" id="IPR026891">
    <property type="entry name" value="Fn3-like"/>
</dbReference>
<dbReference type="Pfam" id="PF01915">
    <property type="entry name" value="Glyco_hydro_3_C"/>
    <property type="match status" value="1"/>
</dbReference>
<protein>
    <submittedName>
        <fullName evidence="4">Beta-glucosidase</fullName>
    </submittedName>
</protein>
<dbReference type="Gene3D" id="3.40.50.1700">
    <property type="entry name" value="Glycoside hydrolase family 3 C-terminal domain"/>
    <property type="match status" value="1"/>
</dbReference>
<dbReference type="InterPro" id="IPR013783">
    <property type="entry name" value="Ig-like_fold"/>
</dbReference>
<dbReference type="PANTHER" id="PTHR42715:SF10">
    <property type="entry name" value="BETA-GLUCOSIDASE"/>
    <property type="match status" value="1"/>
</dbReference>
<dbReference type="FunFam" id="3.20.20.300:FF:000011">
    <property type="entry name" value="Glycosyl hydrolase"/>
    <property type="match status" value="1"/>
</dbReference>
<keyword evidence="5" id="KW-1185">Reference proteome</keyword>
<evidence type="ECO:0000256" key="2">
    <source>
        <dbReference type="ARBA" id="ARBA00022801"/>
    </source>
</evidence>
<dbReference type="GO" id="GO:0004553">
    <property type="term" value="F:hydrolase activity, hydrolyzing O-glycosyl compounds"/>
    <property type="evidence" value="ECO:0007669"/>
    <property type="project" value="InterPro"/>
</dbReference>
<dbReference type="Proteomes" id="UP000281955">
    <property type="component" value="Unassembled WGS sequence"/>
</dbReference>
<feature type="domain" description="Fibronectin type III-like" evidence="3">
    <location>
        <begin position="673"/>
        <end position="742"/>
    </location>
</feature>
<dbReference type="EMBL" id="RBWV01000009">
    <property type="protein sequence ID" value="RKS80007.1"/>
    <property type="molecule type" value="Genomic_DNA"/>
</dbReference>
<evidence type="ECO:0000259" key="3">
    <source>
        <dbReference type="SMART" id="SM01217"/>
    </source>
</evidence>
<dbReference type="RefSeq" id="WP_231121359.1">
    <property type="nucleotide sequence ID" value="NZ_RBWV01000009.1"/>
</dbReference>
<comment type="caution">
    <text evidence="4">The sequence shown here is derived from an EMBL/GenBank/DDBJ whole genome shotgun (WGS) entry which is preliminary data.</text>
</comment>
<evidence type="ECO:0000313" key="4">
    <source>
        <dbReference type="EMBL" id="RKS80007.1"/>
    </source>
</evidence>
<evidence type="ECO:0000256" key="1">
    <source>
        <dbReference type="ARBA" id="ARBA00005336"/>
    </source>
</evidence>
<gene>
    <name evidence="4" type="ORF">CLV35_0425</name>
</gene>
<organism evidence="4 5">
    <name type="scientific">Motilibacter peucedani</name>
    <dbReference type="NCBI Taxonomy" id="598650"/>
    <lineage>
        <taxon>Bacteria</taxon>
        <taxon>Bacillati</taxon>
        <taxon>Actinomycetota</taxon>
        <taxon>Actinomycetes</taxon>
        <taxon>Motilibacterales</taxon>
        <taxon>Motilibacteraceae</taxon>
        <taxon>Motilibacter</taxon>
    </lineage>
</organism>
<dbReference type="SUPFAM" id="SSF52279">
    <property type="entry name" value="Beta-D-glucan exohydrolase, C-terminal domain"/>
    <property type="match status" value="1"/>
</dbReference>
<accession>A0A420XTC1</accession>
<dbReference type="InterPro" id="IPR001764">
    <property type="entry name" value="Glyco_hydro_3_N"/>
</dbReference>
<proteinExistence type="inferred from homology"/>
<name>A0A420XTC1_9ACTN</name>
<dbReference type="PANTHER" id="PTHR42715">
    <property type="entry name" value="BETA-GLUCOSIDASE"/>
    <property type="match status" value="1"/>
</dbReference>
<dbReference type="InterPro" id="IPR036881">
    <property type="entry name" value="Glyco_hydro_3_C_sf"/>
</dbReference>
<dbReference type="InterPro" id="IPR050288">
    <property type="entry name" value="Cellulose_deg_GH3"/>
</dbReference>
<evidence type="ECO:0000313" key="5">
    <source>
        <dbReference type="Proteomes" id="UP000281955"/>
    </source>
</evidence>
<dbReference type="Pfam" id="PF14310">
    <property type="entry name" value="Fn3-like"/>
    <property type="match status" value="1"/>
</dbReference>
<dbReference type="InterPro" id="IPR036962">
    <property type="entry name" value="Glyco_hydro_3_N_sf"/>
</dbReference>
<keyword evidence="2" id="KW-0378">Hydrolase</keyword>
<dbReference type="InterPro" id="IPR002772">
    <property type="entry name" value="Glyco_hydro_3_C"/>
</dbReference>
<reference evidence="4 5" key="1">
    <citation type="submission" date="2018-10" db="EMBL/GenBank/DDBJ databases">
        <title>Genomic Encyclopedia of Archaeal and Bacterial Type Strains, Phase II (KMG-II): from individual species to whole genera.</title>
        <authorList>
            <person name="Goeker M."/>
        </authorList>
    </citation>
    <scope>NUCLEOTIDE SEQUENCE [LARGE SCALE GENOMIC DNA]</scope>
    <source>
        <strain evidence="4 5">RP-AC37</strain>
    </source>
</reference>
<dbReference type="Gene3D" id="3.20.20.300">
    <property type="entry name" value="Glycoside hydrolase, family 3, N-terminal domain"/>
    <property type="match status" value="1"/>
</dbReference>